<accession>A0AC60PCZ6</accession>
<gene>
    <name evidence="1" type="ORF">HPB47_005417</name>
</gene>
<name>A0AC60PCZ6_IXOPE</name>
<protein>
    <submittedName>
        <fullName evidence="1">Uncharacterized protein</fullName>
    </submittedName>
</protein>
<evidence type="ECO:0000313" key="1">
    <source>
        <dbReference type="EMBL" id="KAG0417679.1"/>
    </source>
</evidence>
<sequence>MRTESYRSKKGKELPLLQPQSLANWKVKAAMSSWEPAEKHAFRLGERSFHIKCTQYLLSRLPFDIVILRGLRCLHPESRESESSSRDSRQLATKFPHVIQSQDVSALMDEYTLLQLEPIEVCSLTPDVIKAVRSSCKRCRERIAAEKELAVKRRRDEAVPGTSDGGQNTLQQEVETAKKMLTNAELLIGHGVKSKDFGDIESGHALLAEGKARLAGALEKIAHGRTVVHRNTKDGVNAHRCAGRFPVSPLPKSQEERSQLPLSAGFKITAGAKWTIKERHVNLLCARVRYGNRPKGGEEEATGWMDG</sequence>
<evidence type="ECO:0000313" key="2">
    <source>
        <dbReference type="Proteomes" id="UP000805193"/>
    </source>
</evidence>
<reference evidence="1 2" key="1">
    <citation type="journal article" date="2020" name="Cell">
        <title>Large-Scale Comparative Analyses of Tick Genomes Elucidate Their Genetic Diversity and Vector Capacities.</title>
        <authorList>
            <consortium name="Tick Genome and Microbiome Consortium (TIGMIC)"/>
            <person name="Jia N."/>
            <person name="Wang J."/>
            <person name="Shi W."/>
            <person name="Du L."/>
            <person name="Sun Y."/>
            <person name="Zhan W."/>
            <person name="Jiang J.F."/>
            <person name="Wang Q."/>
            <person name="Zhang B."/>
            <person name="Ji P."/>
            <person name="Bell-Sakyi L."/>
            <person name="Cui X.M."/>
            <person name="Yuan T.T."/>
            <person name="Jiang B.G."/>
            <person name="Yang W.F."/>
            <person name="Lam T.T."/>
            <person name="Chang Q.C."/>
            <person name="Ding S.J."/>
            <person name="Wang X.J."/>
            <person name="Zhu J.G."/>
            <person name="Ruan X.D."/>
            <person name="Zhao L."/>
            <person name="Wei J.T."/>
            <person name="Ye R.Z."/>
            <person name="Que T.C."/>
            <person name="Du C.H."/>
            <person name="Zhou Y.H."/>
            <person name="Cheng J.X."/>
            <person name="Dai P.F."/>
            <person name="Guo W.B."/>
            <person name="Han X.H."/>
            <person name="Huang E.J."/>
            <person name="Li L.F."/>
            <person name="Wei W."/>
            <person name="Gao Y.C."/>
            <person name="Liu J.Z."/>
            <person name="Shao H.Z."/>
            <person name="Wang X."/>
            <person name="Wang C.C."/>
            <person name="Yang T.C."/>
            <person name="Huo Q.B."/>
            <person name="Li W."/>
            <person name="Chen H.Y."/>
            <person name="Chen S.E."/>
            <person name="Zhou L.G."/>
            <person name="Ni X.B."/>
            <person name="Tian J.H."/>
            <person name="Sheng Y."/>
            <person name="Liu T."/>
            <person name="Pan Y.S."/>
            <person name="Xia L.Y."/>
            <person name="Li J."/>
            <person name="Zhao F."/>
            <person name="Cao W.C."/>
        </authorList>
    </citation>
    <scope>NUCLEOTIDE SEQUENCE [LARGE SCALE GENOMIC DNA]</scope>
    <source>
        <strain evidence="1">Iper-2018</strain>
    </source>
</reference>
<keyword evidence="2" id="KW-1185">Reference proteome</keyword>
<proteinExistence type="predicted"/>
<organism evidence="1 2">
    <name type="scientific">Ixodes persulcatus</name>
    <name type="common">Taiga tick</name>
    <dbReference type="NCBI Taxonomy" id="34615"/>
    <lineage>
        <taxon>Eukaryota</taxon>
        <taxon>Metazoa</taxon>
        <taxon>Ecdysozoa</taxon>
        <taxon>Arthropoda</taxon>
        <taxon>Chelicerata</taxon>
        <taxon>Arachnida</taxon>
        <taxon>Acari</taxon>
        <taxon>Parasitiformes</taxon>
        <taxon>Ixodida</taxon>
        <taxon>Ixodoidea</taxon>
        <taxon>Ixodidae</taxon>
        <taxon>Ixodinae</taxon>
        <taxon>Ixodes</taxon>
    </lineage>
</organism>
<comment type="caution">
    <text evidence="1">The sequence shown here is derived from an EMBL/GenBank/DDBJ whole genome shotgun (WGS) entry which is preliminary data.</text>
</comment>
<dbReference type="EMBL" id="JABSTQ010010817">
    <property type="protein sequence ID" value="KAG0417679.1"/>
    <property type="molecule type" value="Genomic_DNA"/>
</dbReference>
<dbReference type="Proteomes" id="UP000805193">
    <property type="component" value="Unassembled WGS sequence"/>
</dbReference>